<protein>
    <submittedName>
        <fullName evidence="1">Uncharacterized protein</fullName>
    </submittedName>
</protein>
<organism evidence="1 2">
    <name type="scientific">Lentzea waywayandensis</name>
    <dbReference type="NCBI Taxonomy" id="84724"/>
    <lineage>
        <taxon>Bacteria</taxon>
        <taxon>Bacillati</taxon>
        <taxon>Actinomycetota</taxon>
        <taxon>Actinomycetes</taxon>
        <taxon>Pseudonocardiales</taxon>
        <taxon>Pseudonocardiaceae</taxon>
        <taxon>Lentzea</taxon>
    </lineage>
</organism>
<accession>A0A1I6CQ26</accession>
<sequence>MKLTQFGNDRTANPVDIDIRSFGDQEKVDDLAECRVRLGDRRRLPDTGKRDQEVVKQA</sequence>
<dbReference type="AlphaFoldDB" id="A0A1I6CQ26"/>
<name>A0A1I6CQ26_9PSEU</name>
<proteinExistence type="predicted"/>
<dbReference type="Proteomes" id="UP000198583">
    <property type="component" value="Unassembled WGS sequence"/>
</dbReference>
<gene>
    <name evidence="1" type="ORF">SAMN04488564_10161</name>
</gene>
<keyword evidence="2" id="KW-1185">Reference proteome</keyword>
<reference evidence="2" key="1">
    <citation type="submission" date="2016-10" db="EMBL/GenBank/DDBJ databases">
        <authorList>
            <person name="Varghese N."/>
            <person name="Submissions S."/>
        </authorList>
    </citation>
    <scope>NUCLEOTIDE SEQUENCE [LARGE SCALE GENOMIC DNA]</scope>
    <source>
        <strain evidence="2">DSM 44232</strain>
    </source>
</reference>
<dbReference type="EMBL" id="FOYL01000001">
    <property type="protein sequence ID" value="SFQ95257.1"/>
    <property type="molecule type" value="Genomic_DNA"/>
</dbReference>
<evidence type="ECO:0000313" key="1">
    <source>
        <dbReference type="EMBL" id="SFQ95257.1"/>
    </source>
</evidence>
<evidence type="ECO:0000313" key="2">
    <source>
        <dbReference type="Proteomes" id="UP000198583"/>
    </source>
</evidence>